<dbReference type="RefSeq" id="XP_024725878.1">
    <property type="nucleotide sequence ID" value="XM_024863498.1"/>
</dbReference>
<dbReference type="STRING" id="857342.A0A2T3BG98"/>
<keyword evidence="3" id="KW-1185">Reference proteome</keyword>
<feature type="compositionally biased region" description="Polar residues" evidence="1">
    <location>
        <begin position="166"/>
        <end position="179"/>
    </location>
</feature>
<accession>A0A2T3BG98</accession>
<protein>
    <submittedName>
        <fullName evidence="2">Uncharacterized protein</fullName>
    </submittedName>
</protein>
<name>A0A2T3BG98_AMORE</name>
<proteinExistence type="predicted"/>
<feature type="compositionally biased region" description="Low complexity" evidence="1">
    <location>
        <begin position="109"/>
        <end position="144"/>
    </location>
</feature>
<dbReference type="AlphaFoldDB" id="A0A2T3BG98"/>
<feature type="region of interest" description="Disordered" evidence="1">
    <location>
        <begin position="1"/>
        <end position="230"/>
    </location>
</feature>
<feature type="compositionally biased region" description="Polar residues" evidence="1">
    <location>
        <begin position="201"/>
        <end position="223"/>
    </location>
</feature>
<dbReference type="OrthoDB" id="3176171at2759"/>
<feature type="compositionally biased region" description="Polar residues" evidence="1">
    <location>
        <begin position="1"/>
        <end position="17"/>
    </location>
</feature>
<dbReference type="GeneID" id="36571579"/>
<gene>
    <name evidence="2" type="ORF">M430DRAFT_166159</name>
</gene>
<reference evidence="2 3" key="1">
    <citation type="journal article" date="2018" name="New Phytol.">
        <title>Comparative genomics and transcriptomics depict ericoid mycorrhizal fungi as versatile saprotrophs and plant mutualists.</title>
        <authorList>
            <person name="Martino E."/>
            <person name="Morin E."/>
            <person name="Grelet G.A."/>
            <person name="Kuo A."/>
            <person name="Kohler A."/>
            <person name="Daghino S."/>
            <person name="Barry K.W."/>
            <person name="Cichocki N."/>
            <person name="Clum A."/>
            <person name="Dockter R.B."/>
            <person name="Hainaut M."/>
            <person name="Kuo R.C."/>
            <person name="LaButti K."/>
            <person name="Lindahl B.D."/>
            <person name="Lindquist E.A."/>
            <person name="Lipzen A."/>
            <person name="Khouja H.R."/>
            <person name="Magnuson J."/>
            <person name="Murat C."/>
            <person name="Ohm R.A."/>
            <person name="Singer S.W."/>
            <person name="Spatafora J.W."/>
            <person name="Wang M."/>
            <person name="Veneault-Fourrey C."/>
            <person name="Henrissat B."/>
            <person name="Grigoriev I.V."/>
            <person name="Martin F.M."/>
            <person name="Perotto S."/>
        </authorList>
    </citation>
    <scope>NUCLEOTIDE SEQUENCE [LARGE SCALE GENOMIC DNA]</scope>
    <source>
        <strain evidence="2 3">ATCC 22711</strain>
    </source>
</reference>
<sequence>MDYSEENSGMRTSQARQLSRIPSPGKGLSEISDSQSNARSKHPSKMPQPTSIKHKIGPSFNEPEAKRKTLAERAGEPRSIAVAAPSSRPVVKGTSLAGAVKSGLTRNQSFSSSVSSKAPSASSRHTSNSSFSSSVGPGSRPVSAYHIPRPQTSMAFNRSAIARPLSTVTSRPATSMGNNSEDDDISIQGRRKGRPTKRASSDLQKCQAAINSKNTSQDFNQYGPTEFEDQ</sequence>
<feature type="compositionally biased region" description="Basic and acidic residues" evidence="1">
    <location>
        <begin position="63"/>
        <end position="76"/>
    </location>
</feature>
<evidence type="ECO:0000313" key="3">
    <source>
        <dbReference type="Proteomes" id="UP000241818"/>
    </source>
</evidence>
<dbReference type="InParanoid" id="A0A2T3BG98"/>
<organism evidence="2 3">
    <name type="scientific">Amorphotheca resinae ATCC 22711</name>
    <dbReference type="NCBI Taxonomy" id="857342"/>
    <lineage>
        <taxon>Eukaryota</taxon>
        <taxon>Fungi</taxon>
        <taxon>Dikarya</taxon>
        <taxon>Ascomycota</taxon>
        <taxon>Pezizomycotina</taxon>
        <taxon>Leotiomycetes</taxon>
        <taxon>Helotiales</taxon>
        <taxon>Amorphothecaceae</taxon>
        <taxon>Amorphotheca</taxon>
    </lineage>
</organism>
<evidence type="ECO:0000313" key="2">
    <source>
        <dbReference type="EMBL" id="PSS28353.1"/>
    </source>
</evidence>
<evidence type="ECO:0000256" key="1">
    <source>
        <dbReference type="SAM" id="MobiDB-lite"/>
    </source>
</evidence>
<dbReference type="EMBL" id="KZ679006">
    <property type="protein sequence ID" value="PSS28353.1"/>
    <property type="molecule type" value="Genomic_DNA"/>
</dbReference>
<dbReference type="Proteomes" id="UP000241818">
    <property type="component" value="Unassembled WGS sequence"/>
</dbReference>